<reference evidence="2 3" key="1">
    <citation type="submission" date="2013-09" db="EMBL/GenBank/DDBJ databases">
        <title>Genome sequencing of Arenimonas metalli.</title>
        <authorList>
            <person name="Chen F."/>
            <person name="Wang G."/>
        </authorList>
    </citation>
    <scope>NUCLEOTIDE SEQUENCE [LARGE SCALE GENOMIC DNA]</scope>
    <source>
        <strain evidence="2 3">CF5-1</strain>
    </source>
</reference>
<dbReference type="STRING" id="1384056.N787_09620"/>
<keyword evidence="3" id="KW-1185">Reference proteome</keyword>
<dbReference type="OrthoDB" id="5520897at2"/>
<protein>
    <recommendedName>
        <fullName evidence="4">DMSO reductase</fullName>
    </recommendedName>
</protein>
<gene>
    <name evidence="2" type="ORF">N787_09620</name>
</gene>
<comment type="caution">
    <text evidence="2">The sequence shown here is derived from an EMBL/GenBank/DDBJ whole genome shotgun (WGS) entry which is preliminary data.</text>
</comment>
<dbReference type="RefSeq" id="WP_034211653.1">
    <property type="nucleotide sequence ID" value="NZ_AVCK01000014.1"/>
</dbReference>
<evidence type="ECO:0000313" key="3">
    <source>
        <dbReference type="Proteomes" id="UP000029393"/>
    </source>
</evidence>
<name>A0A091B717_9GAMM</name>
<keyword evidence="1" id="KW-0812">Transmembrane</keyword>
<dbReference type="Pfam" id="PF04976">
    <property type="entry name" value="DmsC"/>
    <property type="match status" value="1"/>
</dbReference>
<feature type="transmembrane region" description="Helical" evidence="1">
    <location>
        <begin position="253"/>
        <end position="272"/>
    </location>
</feature>
<feature type="transmembrane region" description="Helical" evidence="1">
    <location>
        <begin position="43"/>
        <end position="64"/>
    </location>
</feature>
<evidence type="ECO:0008006" key="4">
    <source>
        <dbReference type="Google" id="ProtNLM"/>
    </source>
</evidence>
<accession>A0A091B717</accession>
<dbReference type="EMBL" id="AVCK01000014">
    <property type="protein sequence ID" value="KFN46649.1"/>
    <property type="molecule type" value="Genomic_DNA"/>
</dbReference>
<dbReference type="PATRIC" id="fig|1384056.3.peg.1152"/>
<dbReference type="InterPro" id="IPR007059">
    <property type="entry name" value="DmsC"/>
</dbReference>
<dbReference type="AlphaFoldDB" id="A0A091B717"/>
<proteinExistence type="predicted"/>
<dbReference type="GO" id="GO:0005886">
    <property type="term" value="C:plasma membrane"/>
    <property type="evidence" value="ECO:0007669"/>
    <property type="project" value="TreeGrafter"/>
</dbReference>
<dbReference type="GO" id="GO:0019645">
    <property type="term" value="P:anaerobic electron transport chain"/>
    <property type="evidence" value="ECO:0007669"/>
    <property type="project" value="InterPro"/>
</dbReference>
<evidence type="ECO:0000256" key="1">
    <source>
        <dbReference type="SAM" id="Phobius"/>
    </source>
</evidence>
<sequence>MHPAFSVILFTTLSGAGYGLWFWAAFALWGFPPGKEGLAGHGIAMVLGFVLVTAGLLSSTLHLGKPLRAWRAFSQWRSSWLSREGVLALACYVPFVLMVLGALTGLQALKMMAPALLVSLAMLSLATVACTAMIYASLKPIPAWSNRWVPAVYVVFALHTGGVLMAFLLATFTEAWNLAGLGIVLSSVLLAGMKWRYWRAIDAGTLPATRASALGLPADREARVFERPHTEANYLTTEMGHVLARKHARKLRVISVLLFAAVPALCALPVWLLPHLDAAWPMGVAAVSVMLGAGVERWLFFAQARHVVTLYY</sequence>
<dbReference type="eggNOG" id="COG3302">
    <property type="taxonomic scope" value="Bacteria"/>
</dbReference>
<keyword evidence="1" id="KW-1133">Transmembrane helix</keyword>
<feature type="transmembrane region" description="Helical" evidence="1">
    <location>
        <begin position="7"/>
        <end position="31"/>
    </location>
</feature>
<organism evidence="2 3">
    <name type="scientific">Arenimonas metalli CF5-1</name>
    <dbReference type="NCBI Taxonomy" id="1384056"/>
    <lineage>
        <taxon>Bacteria</taxon>
        <taxon>Pseudomonadati</taxon>
        <taxon>Pseudomonadota</taxon>
        <taxon>Gammaproteobacteria</taxon>
        <taxon>Lysobacterales</taxon>
        <taxon>Lysobacteraceae</taxon>
        <taxon>Arenimonas</taxon>
    </lineage>
</organism>
<dbReference type="PANTHER" id="PTHR38095">
    <property type="entry name" value="ANAEROBIC DIMETHYL SULFOXIDE REDUCTASE CHAIN YNFH"/>
    <property type="match status" value="1"/>
</dbReference>
<feature type="transmembrane region" description="Helical" evidence="1">
    <location>
        <begin position="175"/>
        <end position="193"/>
    </location>
</feature>
<dbReference type="Proteomes" id="UP000029393">
    <property type="component" value="Unassembled WGS sequence"/>
</dbReference>
<feature type="transmembrane region" description="Helical" evidence="1">
    <location>
        <begin position="278"/>
        <end position="295"/>
    </location>
</feature>
<dbReference type="PANTHER" id="PTHR38095:SF1">
    <property type="entry name" value="ANAEROBIC DIMETHYL SULFOXIDE REDUCTASE CHAIN YNFH"/>
    <property type="match status" value="1"/>
</dbReference>
<feature type="transmembrane region" description="Helical" evidence="1">
    <location>
        <begin position="148"/>
        <end position="169"/>
    </location>
</feature>
<keyword evidence="1" id="KW-0472">Membrane</keyword>
<feature type="transmembrane region" description="Helical" evidence="1">
    <location>
        <begin position="115"/>
        <end position="136"/>
    </location>
</feature>
<dbReference type="GO" id="GO:0009390">
    <property type="term" value="C:dimethyl sulfoxide reductase complex"/>
    <property type="evidence" value="ECO:0007669"/>
    <property type="project" value="TreeGrafter"/>
</dbReference>
<feature type="transmembrane region" description="Helical" evidence="1">
    <location>
        <begin position="85"/>
        <end position="109"/>
    </location>
</feature>
<evidence type="ECO:0000313" key="2">
    <source>
        <dbReference type="EMBL" id="KFN46649.1"/>
    </source>
</evidence>
<dbReference type="GO" id="GO:0009389">
    <property type="term" value="F:dimethyl sulfoxide reductase activity"/>
    <property type="evidence" value="ECO:0007669"/>
    <property type="project" value="TreeGrafter"/>
</dbReference>